<dbReference type="AlphaFoldDB" id="A0A371G7B2"/>
<dbReference type="EMBL" id="QJKJ01006523">
    <property type="protein sequence ID" value="RDX86414.1"/>
    <property type="molecule type" value="Genomic_DNA"/>
</dbReference>
<evidence type="ECO:0000313" key="2">
    <source>
        <dbReference type="Proteomes" id="UP000257109"/>
    </source>
</evidence>
<accession>A0A371G7B2</accession>
<name>A0A371G7B2_MUCPR</name>
<evidence type="ECO:0000313" key="1">
    <source>
        <dbReference type="EMBL" id="RDX86414.1"/>
    </source>
</evidence>
<keyword evidence="2" id="KW-1185">Reference proteome</keyword>
<dbReference type="CDD" id="cd09272">
    <property type="entry name" value="RNase_HI_RT_Ty1"/>
    <property type="match status" value="1"/>
</dbReference>
<sequence length="221" mass="25509">MIGCQPIDMPIEQNHGLEEPPNQVSTDKGRYQRLVGRLIYLSHTRSDIAYIVSMVIHFMHNPGEVHMKVVFRILRYLKFASRKSLIITMQLSVGIVTLTGTLREKDDDQQLVTWKSKKQKVISLSSAKAEYRTMVKGIQELLWRKRLSAIKTAENPIQHYRTKHVKIDRNFIHEKLEEKIVEVSYVKTTQQLADILTKVVVNRAFHDSLGKLGMSDIYAPP</sequence>
<organism evidence="1 2">
    <name type="scientific">Mucuna pruriens</name>
    <name type="common">Velvet bean</name>
    <name type="synonym">Dolichos pruriens</name>
    <dbReference type="NCBI Taxonomy" id="157652"/>
    <lineage>
        <taxon>Eukaryota</taxon>
        <taxon>Viridiplantae</taxon>
        <taxon>Streptophyta</taxon>
        <taxon>Embryophyta</taxon>
        <taxon>Tracheophyta</taxon>
        <taxon>Spermatophyta</taxon>
        <taxon>Magnoliopsida</taxon>
        <taxon>eudicotyledons</taxon>
        <taxon>Gunneridae</taxon>
        <taxon>Pentapetalae</taxon>
        <taxon>rosids</taxon>
        <taxon>fabids</taxon>
        <taxon>Fabales</taxon>
        <taxon>Fabaceae</taxon>
        <taxon>Papilionoideae</taxon>
        <taxon>50 kb inversion clade</taxon>
        <taxon>NPAAA clade</taxon>
        <taxon>indigoferoid/millettioid clade</taxon>
        <taxon>Phaseoleae</taxon>
        <taxon>Mucuna</taxon>
    </lineage>
</organism>
<reference evidence="1" key="1">
    <citation type="submission" date="2018-05" db="EMBL/GenBank/DDBJ databases">
        <title>Draft genome of Mucuna pruriens seed.</title>
        <authorList>
            <person name="Nnadi N.E."/>
            <person name="Vos R."/>
            <person name="Hasami M.H."/>
            <person name="Devisetty U.K."/>
            <person name="Aguiy J.C."/>
        </authorList>
    </citation>
    <scope>NUCLEOTIDE SEQUENCE [LARGE SCALE GENOMIC DNA]</scope>
    <source>
        <strain evidence="1">JCA_2017</strain>
    </source>
</reference>
<dbReference type="PANTHER" id="PTHR11439:SF467">
    <property type="entry name" value="INTEGRASE CATALYTIC DOMAIN-CONTAINING PROTEIN"/>
    <property type="match status" value="1"/>
</dbReference>
<protein>
    <recommendedName>
        <fullName evidence="3">Retrovirus-related Pol polyprotein from transposon RE1</fullName>
    </recommendedName>
</protein>
<gene>
    <name evidence="1" type="ORF">CR513_32252</name>
</gene>
<dbReference type="STRING" id="157652.A0A371G7B2"/>
<dbReference type="PANTHER" id="PTHR11439">
    <property type="entry name" value="GAG-POL-RELATED RETROTRANSPOSON"/>
    <property type="match status" value="1"/>
</dbReference>
<comment type="caution">
    <text evidence="1">The sequence shown here is derived from an EMBL/GenBank/DDBJ whole genome shotgun (WGS) entry which is preliminary data.</text>
</comment>
<proteinExistence type="predicted"/>
<evidence type="ECO:0008006" key="3">
    <source>
        <dbReference type="Google" id="ProtNLM"/>
    </source>
</evidence>
<dbReference type="OrthoDB" id="414945at2759"/>
<dbReference type="Proteomes" id="UP000257109">
    <property type="component" value="Unassembled WGS sequence"/>
</dbReference>
<feature type="non-terminal residue" evidence="1">
    <location>
        <position position="1"/>
    </location>
</feature>